<evidence type="ECO:0000256" key="2">
    <source>
        <dbReference type="SAM" id="SignalP"/>
    </source>
</evidence>
<proteinExistence type="predicted"/>
<keyword evidence="5" id="KW-1185">Reference proteome</keyword>
<feature type="region of interest" description="Disordered" evidence="1">
    <location>
        <begin position="79"/>
        <end position="105"/>
    </location>
</feature>
<keyword evidence="2" id="KW-0732">Signal</keyword>
<sequence>MKQFPRRFALMVATMSLVSTAAYSQGGGMMTRFDSIDENGDGLVSASEAAGWREAVFNAMDTNENDALSLEEYMGLQLGQGADPSQRGPRYAERQAAKETRYRAMDADADNSVSRQAYMDYGASTFAASDTDGDGLVGLREFMLGNH</sequence>
<feature type="compositionally biased region" description="Basic and acidic residues" evidence="1">
    <location>
        <begin position="90"/>
        <end position="105"/>
    </location>
</feature>
<dbReference type="InterPro" id="IPR018247">
    <property type="entry name" value="EF_Hand_1_Ca_BS"/>
</dbReference>
<dbReference type="SUPFAM" id="SSF47473">
    <property type="entry name" value="EF-hand"/>
    <property type="match status" value="1"/>
</dbReference>
<dbReference type="InterPro" id="IPR011992">
    <property type="entry name" value="EF-hand-dom_pair"/>
</dbReference>
<dbReference type="OrthoDB" id="7631435at2"/>
<dbReference type="AlphaFoldDB" id="A0A058ZHK4"/>
<dbReference type="GO" id="GO:0005509">
    <property type="term" value="F:calcium ion binding"/>
    <property type="evidence" value="ECO:0007669"/>
    <property type="project" value="InterPro"/>
</dbReference>
<gene>
    <name evidence="4" type="ORF">ATO10_14114</name>
</gene>
<evidence type="ECO:0000313" key="4">
    <source>
        <dbReference type="EMBL" id="KCV81114.1"/>
    </source>
</evidence>
<dbReference type="PROSITE" id="PS00018">
    <property type="entry name" value="EF_HAND_1"/>
    <property type="match status" value="1"/>
</dbReference>
<dbReference type="EMBL" id="AQQY01000011">
    <property type="protein sequence ID" value="KCV81114.1"/>
    <property type="molecule type" value="Genomic_DNA"/>
</dbReference>
<reference evidence="4 5" key="1">
    <citation type="submission" date="2013-04" db="EMBL/GenBank/DDBJ databases">
        <title>Shimia sp. 22II-S11-Z10 Genome Sequencing.</title>
        <authorList>
            <person name="Lai Q."/>
            <person name="Li G."/>
            <person name="Shao Z."/>
        </authorList>
    </citation>
    <scope>NUCLEOTIDE SEQUENCE [LARGE SCALE GENOMIC DNA]</scope>
    <source>
        <strain evidence="5">22II-S11-Z10</strain>
    </source>
</reference>
<organism evidence="4 5">
    <name type="scientific">Actibacterium atlanticum</name>
    <dbReference type="NCBI Taxonomy" id="1461693"/>
    <lineage>
        <taxon>Bacteria</taxon>
        <taxon>Pseudomonadati</taxon>
        <taxon>Pseudomonadota</taxon>
        <taxon>Alphaproteobacteria</taxon>
        <taxon>Rhodobacterales</taxon>
        <taxon>Roseobacteraceae</taxon>
        <taxon>Actibacterium</taxon>
    </lineage>
</organism>
<evidence type="ECO:0000256" key="1">
    <source>
        <dbReference type="SAM" id="MobiDB-lite"/>
    </source>
</evidence>
<dbReference type="RefSeq" id="WP_051598163.1">
    <property type="nucleotide sequence ID" value="NZ_AQQY01000011.1"/>
</dbReference>
<feature type="signal peptide" evidence="2">
    <location>
        <begin position="1"/>
        <end position="24"/>
    </location>
</feature>
<feature type="domain" description="EF-hand" evidence="3">
    <location>
        <begin position="33"/>
        <end position="48"/>
    </location>
</feature>
<dbReference type="Gene3D" id="1.10.238.10">
    <property type="entry name" value="EF-hand"/>
    <property type="match status" value="1"/>
</dbReference>
<dbReference type="Pfam" id="PF13202">
    <property type="entry name" value="EF-hand_5"/>
    <property type="match status" value="1"/>
</dbReference>
<dbReference type="Proteomes" id="UP000024836">
    <property type="component" value="Unassembled WGS sequence"/>
</dbReference>
<accession>A0A058ZHK4</accession>
<evidence type="ECO:0000313" key="5">
    <source>
        <dbReference type="Proteomes" id="UP000024836"/>
    </source>
</evidence>
<dbReference type="eggNOG" id="COG5126">
    <property type="taxonomic scope" value="Bacteria"/>
</dbReference>
<comment type="caution">
    <text evidence="4">The sequence shown here is derived from an EMBL/GenBank/DDBJ whole genome shotgun (WGS) entry which is preliminary data.</text>
</comment>
<dbReference type="InterPro" id="IPR002048">
    <property type="entry name" value="EF_hand_dom"/>
</dbReference>
<protein>
    <recommendedName>
        <fullName evidence="3">EF-hand domain-containing protein</fullName>
    </recommendedName>
</protein>
<name>A0A058ZHK4_9RHOB</name>
<feature type="chain" id="PRO_5001571180" description="EF-hand domain-containing protein" evidence="2">
    <location>
        <begin position="25"/>
        <end position="147"/>
    </location>
</feature>
<evidence type="ECO:0000259" key="3">
    <source>
        <dbReference type="Pfam" id="PF13202"/>
    </source>
</evidence>